<evidence type="ECO:0000313" key="3">
    <source>
        <dbReference type="EMBL" id="MCA9390219.1"/>
    </source>
</evidence>
<dbReference type="EMBL" id="JAGQKX010000047">
    <property type="protein sequence ID" value="MCA9390219.1"/>
    <property type="molecule type" value="Genomic_DNA"/>
</dbReference>
<dbReference type="AlphaFoldDB" id="A0A955RPG7"/>
<dbReference type="InterPro" id="IPR010611">
    <property type="entry name" value="3D_dom"/>
</dbReference>
<organism evidence="3 4">
    <name type="scientific">candidate division WWE3 bacterium</name>
    <dbReference type="NCBI Taxonomy" id="2053526"/>
    <lineage>
        <taxon>Bacteria</taxon>
        <taxon>Katanobacteria</taxon>
    </lineage>
</organism>
<protein>
    <recommendedName>
        <fullName evidence="2">3D domain-containing protein</fullName>
    </recommendedName>
</protein>
<dbReference type="SUPFAM" id="SSF50685">
    <property type="entry name" value="Barwin-like endoglucanases"/>
    <property type="match status" value="1"/>
</dbReference>
<dbReference type="PANTHER" id="PTHR39160:SF4">
    <property type="entry name" value="RESUSCITATION-PROMOTING FACTOR RPFB"/>
    <property type="match status" value="1"/>
</dbReference>
<name>A0A955RPG7_UNCKA</name>
<dbReference type="InterPro" id="IPR051933">
    <property type="entry name" value="Resuscitation_pf_RpfB"/>
</dbReference>
<dbReference type="Gene3D" id="2.40.40.10">
    <property type="entry name" value="RlpA-like domain"/>
    <property type="match status" value="1"/>
</dbReference>
<reference evidence="3" key="2">
    <citation type="journal article" date="2021" name="Microbiome">
        <title>Successional dynamics and alternative stable states in a saline activated sludge microbial community over 9 years.</title>
        <authorList>
            <person name="Wang Y."/>
            <person name="Ye J."/>
            <person name="Ju F."/>
            <person name="Liu L."/>
            <person name="Boyd J.A."/>
            <person name="Deng Y."/>
            <person name="Parks D.H."/>
            <person name="Jiang X."/>
            <person name="Yin X."/>
            <person name="Woodcroft B.J."/>
            <person name="Tyson G.W."/>
            <person name="Hugenholtz P."/>
            <person name="Polz M.F."/>
            <person name="Zhang T."/>
        </authorList>
    </citation>
    <scope>NUCLEOTIDE SEQUENCE</scope>
    <source>
        <strain evidence="3">HKST-UBA01</strain>
    </source>
</reference>
<keyword evidence="1" id="KW-0732">Signal</keyword>
<feature type="domain" description="3D" evidence="2">
    <location>
        <begin position="67"/>
        <end position="105"/>
    </location>
</feature>
<dbReference type="GO" id="GO:0009254">
    <property type="term" value="P:peptidoglycan turnover"/>
    <property type="evidence" value="ECO:0007669"/>
    <property type="project" value="InterPro"/>
</dbReference>
<gene>
    <name evidence="3" type="ORF">KC571_02340</name>
</gene>
<evidence type="ECO:0000256" key="1">
    <source>
        <dbReference type="ARBA" id="ARBA00022729"/>
    </source>
</evidence>
<dbReference type="Pfam" id="PF06725">
    <property type="entry name" value="3D"/>
    <property type="match status" value="1"/>
</dbReference>
<comment type="caution">
    <text evidence="3">The sequence shown here is derived from an EMBL/GenBank/DDBJ whole genome shotgun (WGS) entry which is preliminary data.</text>
</comment>
<dbReference type="InterPro" id="IPR036908">
    <property type="entry name" value="RlpA-like_sf"/>
</dbReference>
<dbReference type="GO" id="GO:0019867">
    <property type="term" value="C:outer membrane"/>
    <property type="evidence" value="ECO:0007669"/>
    <property type="project" value="InterPro"/>
</dbReference>
<accession>A0A955RPG7</accession>
<evidence type="ECO:0000313" key="4">
    <source>
        <dbReference type="Proteomes" id="UP000701698"/>
    </source>
</evidence>
<feature type="non-terminal residue" evidence="3">
    <location>
        <position position="1"/>
    </location>
</feature>
<dbReference type="CDD" id="cd22786">
    <property type="entry name" value="DPBB_YuiC-like"/>
    <property type="match status" value="1"/>
</dbReference>
<proteinExistence type="predicted"/>
<dbReference type="GO" id="GO:0004553">
    <property type="term" value="F:hydrolase activity, hydrolyzing O-glycosyl compounds"/>
    <property type="evidence" value="ECO:0007669"/>
    <property type="project" value="InterPro"/>
</dbReference>
<dbReference type="PANTHER" id="PTHR39160">
    <property type="entry name" value="CELL WALL-BINDING PROTEIN YOCH"/>
    <property type="match status" value="1"/>
</dbReference>
<dbReference type="Proteomes" id="UP000701698">
    <property type="component" value="Unassembled WGS sequence"/>
</dbReference>
<evidence type="ECO:0000259" key="2">
    <source>
        <dbReference type="Pfam" id="PF06725"/>
    </source>
</evidence>
<sequence>SRTLLSEQITEPVPEQITRGTKPKHIETPQGDFSYTHTIDVWATSYDGNCAGCSGITYTGTHVDHGTCAVDPYVIPLGTRFYVPGYGMCTAEDIGGAIYGNKIDLGFKNIQNGWWSSRWVTIYLP</sequence>
<reference evidence="3" key="1">
    <citation type="submission" date="2020-04" db="EMBL/GenBank/DDBJ databases">
        <authorList>
            <person name="Zhang T."/>
        </authorList>
    </citation>
    <scope>NUCLEOTIDE SEQUENCE</scope>
    <source>
        <strain evidence="3">HKST-UBA01</strain>
    </source>
</reference>